<protein>
    <submittedName>
        <fullName evidence="1">Uncharacterized protein</fullName>
    </submittedName>
</protein>
<gene>
    <name evidence="1" type="ORF">NCTC13316_02984</name>
</gene>
<evidence type="ECO:0000313" key="2">
    <source>
        <dbReference type="Proteomes" id="UP000254794"/>
    </source>
</evidence>
<accession>A0A378JQ95</accession>
<dbReference type="EMBL" id="UGOD01000001">
    <property type="protein sequence ID" value="STX52858.1"/>
    <property type="molecule type" value="Genomic_DNA"/>
</dbReference>
<evidence type="ECO:0000313" key="1">
    <source>
        <dbReference type="EMBL" id="STX52858.1"/>
    </source>
</evidence>
<reference evidence="1 2" key="1">
    <citation type="submission" date="2018-06" db="EMBL/GenBank/DDBJ databases">
        <authorList>
            <consortium name="Pathogen Informatics"/>
            <person name="Doyle S."/>
        </authorList>
    </citation>
    <scope>NUCLEOTIDE SEQUENCE [LARGE SCALE GENOMIC DNA]</scope>
    <source>
        <strain evidence="1 2">NCTC13316</strain>
    </source>
</reference>
<dbReference type="Proteomes" id="UP000254794">
    <property type="component" value="Unassembled WGS sequence"/>
</dbReference>
<dbReference type="RefSeq" id="WP_160116223.1">
    <property type="nucleotide sequence ID" value="NZ_CAAAHP010000003.1"/>
</dbReference>
<organism evidence="1 2">
    <name type="scientific">Legionella busanensis</name>
    <dbReference type="NCBI Taxonomy" id="190655"/>
    <lineage>
        <taxon>Bacteria</taxon>
        <taxon>Pseudomonadati</taxon>
        <taxon>Pseudomonadota</taxon>
        <taxon>Gammaproteobacteria</taxon>
        <taxon>Legionellales</taxon>
        <taxon>Legionellaceae</taxon>
        <taxon>Legionella</taxon>
    </lineage>
</organism>
<keyword evidence="2" id="KW-1185">Reference proteome</keyword>
<name>A0A378JQ95_9GAMM</name>
<sequence length="57" mass="6597">MLKNSLSKSDKTSDTLHRIFIQAERTYDVLRPDKNGQPYSITEVNKAIKANKYNINQ</sequence>
<dbReference type="AlphaFoldDB" id="A0A378JQ95"/>
<proteinExistence type="predicted"/>